<dbReference type="InterPro" id="IPR018253">
    <property type="entry name" value="DnaJ_domain_CS"/>
</dbReference>
<dbReference type="PROSITE" id="PS51188">
    <property type="entry name" value="ZF_CR"/>
    <property type="match status" value="1"/>
</dbReference>
<comment type="domain">
    <text evidence="14">The J domain is necessary and sufficient to stimulate DnaK ATPase activity. Zinc center 1 plays an important role in the autonomous, DnaK-independent chaperone activity of DnaJ. Zinc center 2 is essential for interaction with DnaK and for DnaJ activity.</text>
</comment>
<evidence type="ECO:0000256" key="6">
    <source>
        <dbReference type="ARBA" id="ARBA00022737"/>
    </source>
</evidence>
<dbReference type="InterPro" id="IPR001305">
    <property type="entry name" value="HSP_DnaJ_Cys-rich_dom"/>
</dbReference>
<keyword evidence="7 14" id="KW-0863">Zinc-finger</keyword>
<comment type="caution">
    <text evidence="19">The sequence shown here is derived from an EMBL/GenBank/DDBJ whole genome shotgun (WGS) entry which is preliminary data.</text>
</comment>
<feature type="binding site" evidence="14">
    <location>
        <position position="200"/>
    </location>
    <ligand>
        <name>Zn(2+)</name>
        <dbReference type="ChEBI" id="CHEBI:29105"/>
        <label>2</label>
    </ligand>
</feature>
<dbReference type="Gene3D" id="1.10.287.110">
    <property type="entry name" value="DnaJ domain"/>
    <property type="match status" value="1"/>
</dbReference>
<organism evidence="19 20">
    <name type="scientific">Aureimonas pseudogalii</name>
    <dbReference type="NCBI Taxonomy" id="1744844"/>
    <lineage>
        <taxon>Bacteria</taxon>
        <taxon>Pseudomonadati</taxon>
        <taxon>Pseudomonadota</taxon>
        <taxon>Alphaproteobacteria</taxon>
        <taxon>Hyphomicrobiales</taxon>
        <taxon>Aurantimonadaceae</taxon>
        <taxon>Aureimonas</taxon>
    </lineage>
</organism>
<keyword evidence="9 14" id="KW-0346">Stress response</keyword>
<feature type="domain" description="J" evidence="17">
    <location>
        <begin position="6"/>
        <end position="71"/>
    </location>
</feature>
<sequence>MSVKVDYYETLGVARGCDDKVLKAAFRKLAMQYHPDKNPGDDAAEVKFKEIGEAYEVLKDPQKRSAYDRFGHAAFQNGQGGAGFKGDFASSMADIFDDIFGEMMGGQRQGGAGGGGRRAGGQSGRERGSDLRYNMEISLDEAFAGKTAEIGVPTTIQCDVCNGTGAKTGTAPKACPTCGGIGRVRAAQGFFSIERTCPTCQGRGEIIADPCGKCGGDGRLPEERNLSVSIPAGIEDGTRIRLAGEGEAGLRGGPAGDLYIFLSVKPHEFFQRDGADLFCKVPVSMTTAALGGTFEVTTLDGQKSRVKVPEGTQFGKQFRVKGKGMPVLRSAQTGDLFIQISIETPQSLSRRQRELLEEFEDISSSENSPQSTGFFARMKDFFEGLSE</sequence>
<evidence type="ECO:0000256" key="13">
    <source>
        <dbReference type="ARBA" id="ARBA00067609"/>
    </source>
</evidence>
<evidence type="ECO:0000256" key="16">
    <source>
        <dbReference type="SAM" id="MobiDB-lite"/>
    </source>
</evidence>
<evidence type="ECO:0000256" key="1">
    <source>
        <dbReference type="ARBA" id="ARBA00004496"/>
    </source>
</evidence>
<comment type="cofactor">
    <cofactor evidence="14">
        <name>Zn(2+)</name>
        <dbReference type="ChEBI" id="CHEBI:29105"/>
    </cofactor>
    <text evidence="14">Binds 2 Zn(2+) ions per monomer.</text>
</comment>
<protein>
    <recommendedName>
        <fullName evidence="13 14">Chaperone protein DnaJ</fullName>
    </recommendedName>
</protein>
<evidence type="ECO:0000256" key="5">
    <source>
        <dbReference type="ARBA" id="ARBA00022723"/>
    </source>
</evidence>
<evidence type="ECO:0000256" key="3">
    <source>
        <dbReference type="ARBA" id="ARBA00022490"/>
    </source>
</evidence>
<evidence type="ECO:0000256" key="10">
    <source>
        <dbReference type="ARBA" id="ARBA00023186"/>
    </source>
</evidence>
<evidence type="ECO:0000256" key="2">
    <source>
        <dbReference type="ARBA" id="ARBA00011738"/>
    </source>
</evidence>
<dbReference type="PROSITE" id="PS50076">
    <property type="entry name" value="DNAJ_2"/>
    <property type="match status" value="1"/>
</dbReference>
<feature type="binding site" evidence="14">
    <location>
        <position position="214"/>
    </location>
    <ligand>
        <name>Zn(2+)</name>
        <dbReference type="ChEBI" id="CHEBI:29105"/>
        <label>1</label>
    </ligand>
</feature>
<dbReference type="Proteomes" id="UP000542776">
    <property type="component" value="Unassembled WGS sequence"/>
</dbReference>
<dbReference type="Pfam" id="PF00226">
    <property type="entry name" value="DnaJ"/>
    <property type="match status" value="1"/>
</dbReference>
<gene>
    <name evidence="14" type="primary">dnaJ</name>
    <name evidence="19" type="ORF">GGR04_001556</name>
</gene>
<evidence type="ECO:0000256" key="9">
    <source>
        <dbReference type="ARBA" id="ARBA00023016"/>
    </source>
</evidence>
<keyword evidence="10 14" id="KW-0143">Chaperone</keyword>
<proteinExistence type="inferred from homology"/>
<feature type="binding site" evidence="14">
    <location>
        <position position="175"/>
    </location>
    <ligand>
        <name>Zn(2+)</name>
        <dbReference type="ChEBI" id="CHEBI:29105"/>
        <label>2</label>
    </ligand>
</feature>
<feature type="binding site" evidence="14">
    <location>
        <position position="211"/>
    </location>
    <ligand>
        <name>Zn(2+)</name>
        <dbReference type="ChEBI" id="CHEBI:29105"/>
        <label>1</label>
    </ligand>
</feature>
<reference evidence="19 20" key="1">
    <citation type="submission" date="2020-08" db="EMBL/GenBank/DDBJ databases">
        <title>Genomic Encyclopedia of Type Strains, Phase IV (KMG-IV): sequencing the most valuable type-strain genomes for metagenomic binning, comparative biology and taxonomic classification.</title>
        <authorList>
            <person name="Goeker M."/>
        </authorList>
    </citation>
    <scope>NUCLEOTIDE SEQUENCE [LARGE SCALE GENOMIC DNA]</scope>
    <source>
        <strain evidence="19 20">DSM 102238</strain>
    </source>
</reference>
<evidence type="ECO:0000256" key="12">
    <source>
        <dbReference type="ARBA" id="ARBA00061004"/>
    </source>
</evidence>
<dbReference type="InterPro" id="IPR012724">
    <property type="entry name" value="DnaJ"/>
</dbReference>
<dbReference type="GO" id="GO:0042026">
    <property type="term" value="P:protein refolding"/>
    <property type="evidence" value="ECO:0007669"/>
    <property type="project" value="TreeGrafter"/>
</dbReference>
<dbReference type="InterPro" id="IPR036410">
    <property type="entry name" value="HSP_DnaJ_Cys-rich_dom_sf"/>
</dbReference>
<keyword evidence="3 14" id="KW-0963">Cytoplasm</keyword>
<dbReference type="FunFam" id="2.10.230.10:FF:000002">
    <property type="entry name" value="Molecular chaperone DnaJ"/>
    <property type="match status" value="1"/>
</dbReference>
<evidence type="ECO:0000256" key="15">
    <source>
        <dbReference type="PROSITE-ProRule" id="PRU00546"/>
    </source>
</evidence>
<dbReference type="Pfam" id="PF01556">
    <property type="entry name" value="DnaJ_C"/>
    <property type="match status" value="1"/>
</dbReference>
<dbReference type="CDD" id="cd06257">
    <property type="entry name" value="DnaJ"/>
    <property type="match status" value="1"/>
</dbReference>
<evidence type="ECO:0000259" key="18">
    <source>
        <dbReference type="PROSITE" id="PS51188"/>
    </source>
</evidence>
<feature type="repeat" description="CXXCXGXG motif" evidence="14">
    <location>
        <begin position="175"/>
        <end position="182"/>
    </location>
</feature>
<keyword evidence="4 14" id="KW-0235">DNA replication</keyword>
<dbReference type="CDD" id="cd10719">
    <property type="entry name" value="DnaJ_zf"/>
    <property type="match status" value="1"/>
</dbReference>
<dbReference type="GO" id="GO:0005737">
    <property type="term" value="C:cytoplasm"/>
    <property type="evidence" value="ECO:0007669"/>
    <property type="project" value="UniProtKB-SubCell"/>
</dbReference>
<evidence type="ECO:0000256" key="14">
    <source>
        <dbReference type="HAMAP-Rule" id="MF_01152"/>
    </source>
</evidence>
<dbReference type="PANTHER" id="PTHR43096:SF48">
    <property type="entry name" value="CHAPERONE PROTEIN DNAJ"/>
    <property type="match status" value="1"/>
</dbReference>
<feature type="binding site" evidence="14">
    <location>
        <position position="178"/>
    </location>
    <ligand>
        <name>Zn(2+)</name>
        <dbReference type="ChEBI" id="CHEBI:29105"/>
        <label>2</label>
    </ligand>
</feature>
<dbReference type="GO" id="GO:0031072">
    <property type="term" value="F:heat shock protein binding"/>
    <property type="evidence" value="ECO:0007669"/>
    <property type="project" value="InterPro"/>
</dbReference>
<dbReference type="AlphaFoldDB" id="A0A7W6EAG3"/>
<dbReference type="NCBIfam" id="TIGR02349">
    <property type="entry name" value="DnaJ_bact"/>
    <property type="match status" value="1"/>
</dbReference>
<evidence type="ECO:0000313" key="20">
    <source>
        <dbReference type="Proteomes" id="UP000542776"/>
    </source>
</evidence>
<dbReference type="NCBIfam" id="NF008035">
    <property type="entry name" value="PRK10767.1"/>
    <property type="match status" value="1"/>
</dbReference>
<dbReference type="SMART" id="SM00271">
    <property type="entry name" value="DnaJ"/>
    <property type="match status" value="1"/>
</dbReference>
<dbReference type="GO" id="GO:0009408">
    <property type="term" value="P:response to heat"/>
    <property type="evidence" value="ECO:0007669"/>
    <property type="project" value="InterPro"/>
</dbReference>
<dbReference type="Gene3D" id="2.10.230.10">
    <property type="entry name" value="Heat shock protein DnaJ, cysteine-rich domain"/>
    <property type="match status" value="1"/>
</dbReference>
<dbReference type="SUPFAM" id="SSF57938">
    <property type="entry name" value="DnaJ/Hsp40 cysteine-rich domain"/>
    <property type="match status" value="1"/>
</dbReference>
<dbReference type="GO" id="GO:0051082">
    <property type="term" value="F:unfolded protein binding"/>
    <property type="evidence" value="ECO:0007669"/>
    <property type="project" value="UniProtKB-UniRule"/>
</dbReference>
<dbReference type="InterPro" id="IPR036869">
    <property type="entry name" value="J_dom_sf"/>
</dbReference>
<feature type="domain" description="CR-type" evidence="18">
    <location>
        <begin position="145"/>
        <end position="223"/>
    </location>
</feature>
<evidence type="ECO:0000259" key="17">
    <source>
        <dbReference type="PROSITE" id="PS50076"/>
    </source>
</evidence>
<feature type="binding site" evidence="14">
    <location>
        <position position="158"/>
    </location>
    <ligand>
        <name>Zn(2+)</name>
        <dbReference type="ChEBI" id="CHEBI:29105"/>
        <label>1</label>
    </ligand>
</feature>
<comment type="function">
    <text evidence="11 14">Participates actively in the response to hyperosmotic and heat shock by preventing the aggregation of stress-denatured proteins and by disaggregating proteins, also in an autonomous, DnaK-independent fashion. Unfolded proteins bind initially to DnaJ; upon interaction with the DnaJ-bound protein, DnaK hydrolyzes its bound ATP, resulting in the formation of a stable complex. GrpE releases ADP from DnaK; ATP binding to DnaK triggers the release of the substrate protein, thus completing the reaction cycle. Several rounds of ATP-dependent interactions between DnaJ, DnaK and GrpE are required for fully efficient folding. Also involved, together with DnaK and GrpE, in the DNA replication of plasmids through activation of initiation proteins.</text>
</comment>
<dbReference type="InterPro" id="IPR001623">
    <property type="entry name" value="DnaJ_domain"/>
</dbReference>
<dbReference type="FunFam" id="1.10.287.110:FF:000034">
    <property type="entry name" value="Chaperone protein DnaJ"/>
    <property type="match status" value="1"/>
</dbReference>
<feature type="binding site" evidence="14">
    <location>
        <position position="197"/>
    </location>
    <ligand>
        <name>Zn(2+)</name>
        <dbReference type="ChEBI" id="CHEBI:29105"/>
        <label>2</label>
    </ligand>
</feature>
<evidence type="ECO:0000256" key="8">
    <source>
        <dbReference type="ARBA" id="ARBA00022833"/>
    </source>
</evidence>
<dbReference type="Gene3D" id="2.60.260.20">
    <property type="entry name" value="Urease metallochaperone UreE, N-terminal domain"/>
    <property type="match status" value="2"/>
</dbReference>
<keyword evidence="5 14" id="KW-0479">Metal-binding</keyword>
<feature type="region of interest" description="Disordered" evidence="16">
    <location>
        <begin position="106"/>
        <end position="128"/>
    </location>
</feature>
<dbReference type="InterPro" id="IPR002939">
    <property type="entry name" value="DnaJ_C"/>
</dbReference>
<dbReference type="SUPFAM" id="SSF46565">
    <property type="entry name" value="Chaperone J-domain"/>
    <property type="match status" value="1"/>
</dbReference>
<dbReference type="EMBL" id="JACIEK010000002">
    <property type="protein sequence ID" value="MBB3997720.1"/>
    <property type="molecule type" value="Genomic_DNA"/>
</dbReference>
<dbReference type="CDD" id="cd10747">
    <property type="entry name" value="DnaJ_C"/>
    <property type="match status" value="1"/>
</dbReference>
<dbReference type="PRINTS" id="PR00625">
    <property type="entry name" value="JDOMAIN"/>
</dbReference>
<evidence type="ECO:0000256" key="7">
    <source>
        <dbReference type="ARBA" id="ARBA00022771"/>
    </source>
</evidence>
<accession>A0A7W6EAG3</accession>
<comment type="similarity">
    <text evidence="12 14">Belongs to the DnaJ family.</text>
</comment>
<comment type="subunit">
    <text evidence="2 14">Homodimer.</text>
</comment>
<evidence type="ECO:0000313" key="19">
    <source>
        <dbReference type="EMBL" id="MBB3997720.1"/>
    </source>
</evidence>
<dbReference type="SUPFAM" id="SSF49493">
    <property type="entry name" value="HSP40/DnaJ peptide-binding domain"/>
    <property type="match status" value="2"/>
</dbReference>
<dbReference type="HAMAP" id="MF_01152">
    <property type="entry name" value="DnaJ"/>
    <property type="match status" value="1"/>
</dbReference>
<dbReference type="FunFam" id="2.60.260.20:FF:000004">
    <property type="entry name" value="Molecular chaperone DnaJ"/>
    <property type="match status" value="1"/>
</dbReference>
<feature type="compositionally biased region" description="Gly residues" evidence="16">
    <location>
        <begin position="106"/>
        <end position="123"/>
    </location>
</feature>
<dbReference type="Pfam" id="PF00684">
    <property type="entry name" value="DnaJ_CXXCXGXG"/>
    <property type="match status" value="1"/>
</dbReference>
<keyword evidence="8 14" id="KW-0862">Zinc</keyword>
<dbReference type="InterPro" id="IPR008971">
    <property type="entry name" value="HSP40/DnaJ_pept-bd"/>
</dbReference>
<feature type="repeat" description="CXXCXGXG motif" evidence="14">
    <location>
        <begin position="211"/>
        <end position="218"/>
    </location>
</feature>
<feature type="binding site" evidence="14">
    <location>
        <position position="161"/>
    </location>
    <ligand>
        <name>Zn(2+)</name>
        <dbReference type="ChEBI" id="CHEBI:29105"/>
        <label>1</label>
    </ligand>
</feature>
<feature type="repeat" description="CXXCXGXG motif" evidence="14">
    <location>
        <begin position="197"/>
        <end position="204"/>
    </location>
</feature>
<dbReference type="GO" id="GO:0005524">
    <property type="term" value="F:ATP binding"/>
    <property type="evidence" value="ECO:0007669"/>
    <property type="project" value="InterPro"/>
</dbReference>
<keyword evidence="20" id="KW-1185">Reference proteome</keyword>
<evidence type="ECO:0000256" key="11">
    <source>
        <dbReference type="ARBA" id="ARBA00053423"/>
    </source>
</evidence>
<dbReference type="GO" id="GO:0006260">
    <property type="term" value="P:DNA replication"/>
    <property type="evidence" value="ECO:0007669"/>
    <property type="project" value="UniProtKB-KW"/>
</dbReference>
<dbReference type="PANTHER" id="PTHR43096">
    <property type="entry name" value="DNAJ HOMOLOG 1, MITOCHONDRIAL-RELATED"/>
    <property type="match status" value="1"/>
</dbReference>
<dbReference type="GO" id="GO:0008270">
    <property type="term" value="F:zinc ion binding"/>
    <property type="evidence" value="ECO:0007669"/>
    <property type="project" value="UniProtKB-UniRule"/>
</dbReference>
<feature type="zinc finger region" description="CR-type" evidence="15">
    <location>
        <begin position="145"/>
        <end position="223"/>
    </location>
</feature>
<evidence type="ECO:0000256" key="4">
    <source>
        <dbReference type="ARBA" id="ARBA00022705"/>
    </source>
</evidence>
<name>A0A7W6EAG3_9HYPH</name>
<dbReference type="PROSITE" id="PS00636">
    <property type="entry name" value="DNAJ_1"/>
    <property type="match status" value="1"/>
</dbReference>
<comment type="subcellular location">
    <subcellularLocation>
        <location evidence="1 14">Cytoplasm</location>
    </subcellularLocation>
</comment>
<keyword evidence="6 14" id="KW-0677">Repeat</keyword>
<feature type="repeat" description="CXXCXGXG motif" evidence="14">
    <location>
        <begin position="158"/>
        <end position="165"/>
    </location>
</feature>